<proteinExistence type="predicted"/>
<evidence type="ECO:0000259" key="2">
    <source>
        <dbReference type="Pfam" id="PF13968"/>
    </source>
</evidence>
<dbReference type="InterPro" id="IPR007658">
    <property type="entry name" value="DUF594"/>
</dbReference>
<feature type="transmembrane region" description="Helical" evidence="1">
    <location>
        <begin position="42"/>
        <end position="65"/>
    </location>
</feature>
<accession>W9RPA4</accession>
<dbReference type="Pfam" id="PF04578">
    <property type="entry name" value="DUF594"/>
    <property type="match status" value="1"/>
</dbReference>
<dbReference type="STRING" id="981085.W9RPA4"/>
<feature type="transmembrane region" description="Helical" evidence="1">
    <location>
        <begin position="112"/>
        <end position="131"/>
    </location>
</feature>
<name>W9RPA4_9ROSA</name>
<organism evidence="3 4">
    <name type="scientific">Morus notabilis</name>
    <dbReference type="NCBI Taxonomy" id="981085"/>
    <lineage>
        <taxon>Eukaryota</taxon>
        <taxon>Viridiplantae</taxon>
        <taxon>Streptophyta</taxon>
        <taxon>Embryophyta</taxon>
        <taxon>Tracheophyta</taxon>
        <taxon>Spermatophyta</taxon>
        <taxon>Magnoliopsida</taxon>
        <taxon>eudicotyledons</taxon>
        <taxon>Gunneridae</taxon>
        <taxon>Pentapetalae</taxon>
        <taxon>rosids</taxon>
        <taxon>fabids</taxon>
        <taxon>Rosales</taxon>
        <taxon>Moraceae</taxon>
        <taxon>Moreae</taxon>
        <taxon>Morus</taxon>
    </lineage>
</organism>
<keyword evidence="4" id="KW-1185">Reference proteome</keyword>
<dbReference type="EMBL" id="KE345006">
    <property type="protein sequence ID" value="EXB89383.1"/>
    <property type="molecule type" value="Genomic_DNA"/>
</dbReference>
<gene>
    <name evidence="3" type="ORF">L484_017349</name>
</gene>
<feature type="domain" description="DUF4220" evidence="2">
    <location>
        <begin position="47"/>
        <end position="385"/>
    </location>
</feature>
<evidence type="ECO:0000256" key="1">
    <source>
        <dbReference type="SAM" id="Phobius"/>
    </source>
</evidence>
<evidence type="ECO:0000313" key="3">
    <source>
        <dbReference type="EMBL" id="EXB89383.1"/>
    </source>
</evidence>
<reference evidence="4" key="1">
    <citation type="submission" date="2013-01" db="EMBL/GenBank/DDBJ databases">
        <title>Draft Genome Sequence of a Mulberry Tree, Morus notabilis C.K. Schneid.</title>
        <authorList>
            <person name="He N."/>
            <person name="Zhao S."/>
        </authorList>
    </citation>
    <scope>NUCLEOTIDE SEQUENCE</scope>
</reference>
<keyword evidence="1" id="KW-0472">Membrane</keyword>
<dbReference type="KEGG" id="mnt:21400352"/>
<dbReference type="PANTHER" id="PTHR31325">
    <property type="entry name" value="OS01G0798800 PROTEIN-RELATED"/>
    <property type="match status" value="1"/>
</dbReference>
<sequence>MDNDYERWDLWNLRFCVILSIVLQPTLALLPSMRQRYKSVWVHILIWSVFLLSDWIPVYALGQTIQSPSDVKDSNSISEENREIFVFWGQFFLVYLGTTDSLLDRGIWLKQLAGVILQLVFTANSLFMLVVAKSHNLRAATLLVFFVGVIKCFERVNSLLNAGFESFGQVLLPKPNPGPDYEEVVTAFSRTPTTGAQVIRMPSDRMNMTLLNSENSNTEFNDFRLKEEAYSNLKAFKVLLAGSSVSFEDREKSREFFLRLNKSANAFRLVELELNILNDFLHNKAATAQNRVEVSLRSICFAFIIAAYILFYVAKKDDYSDTDINLTYQLMVAPILLDITFIPTLILSKRSSLCGESSWRKRIAAFMLKQKRWSRSVSQYDMISYCLGSRPRLVLCRLIRSNFHLEGYIDRTRTAFVSSAVPVTKDLQDFIFNELKTKSENADNLKDAAEACSQRGSSALLRSRSTTPESTKLKWSIEEFDYMKSLLLWHLATEFCYQLDQEEDLLSSTQREHKNICKLVSDYMFYLLVTQPKMLHPDLGNWGVTFQDTRAEAERFFEKHSILRHLEACEKLNKVETPYRSAKVKGDMSKSLLFDACILTKELRAMEQKRWEVMARVWVELMSFAAINCLPAIHAQQLSRSGELLTHIWLLMNHLGLGTQFFEQEREHGKI</sequence>
<dbReference type="Pfam" id="PF13968">
    <property type="entry name" value="DUF4220"/>
    <property type="match status" value="1"/>
</dbReference>
<dbReference type="InterPro" id="IPR025315">
    <property type="entry name" value="DUF4220"/>
</dbReference>
<keyword evidence="1" id="KW-0812">Transmembrane</keyword>
<keyword evidence="1" id="KW-1133">Transmembrane helix</keyword>
<dbReference type="eggNOG" id="ENOG502QQBP">
    <property type="taxonomic scope" value="Eukaryota"/>
</dbReference>
<evidence type="ECO:0000313" key="4">
    <source>
        <dbReference type="Proteomes" id="UP000030645"/>
    </source>
</evidence>
<protein>
    <recommendedName>
        <fullName evidence="2">DUF4220 domain-containing protein</fullName>
    </recommendedName>
</protein>
<dbReference type="OrthoDB" id="1193369at2759"/>
<feature type="transmembrane region" description="Helical" evidence="1">
    <location>
        <begin position="294"/>
        <end position="314"/>
    </location>
</feature>
<feature type="transmembrane region" description="Helical" evidence="1">
    <location>
        <begin position="12"/>
        <end position="30"/>
    </location>
</feature>
<dbReference type="Proteomes" id="UP000030645">
    <property type="component" value="Unassembled WGS sequence"/>
</dbReference>
<dbReference type="AlphaFoldDB" id="W9RPA4"/>
<feature type="transmembrane region" description="Helical" evidence="1">
    <location>
        <begin position="326"/>
        <end position="347"/>
    </location>
</feature>